<name>A0A0G1J023_9BACT</name>
<evidence type="ECO:0000256" key="1">
    <source>
        <dbReference type="SAM" id="Coils"/>
    </source>
</evidence>
<dbReference type="EMBL" id="LCIY01000053">
    <property type="protein sequence ID" value="KKT64678.1"/>
    <property type="molecule type" value="Genomic_DNA"/>
</dbReference>
<feature type="coiled-coil region" evidence="1">
    <location>
        <begin position="413"/>
        <end position="460"/>
    </location>
</feature>
<sequence length="873" mass="96242">MTKLTESYCIYLVPAQMDNRSRNFLSRLFASVFILVIASTSAVPSVFASPASSYYDWGSYYNSSTEKQVLGVSFSSLEKLPTPEIPQNIMPSKAQGILPGNPLYNLELFTENIQLALTFNPIQKATQRLAFASERLSEIKTLADLGKSDLANDAAVIYKNTMEDIAQNIEELSSKKTPGSADLLTKVESAAASHAVVAQSLALSSPSDTASFWTKVVDATENTMDTVADASNQPAIPEDLSNGIQKLKEQGLITPEESDKLYGLQAVIGFSELRTYQALTPPTPEIQNKISQWQNQAGDVPAPGEIRPYLYYTRAQELAKNIDFSSFDPEQQSEAARFYPDAVVQNPTFSSTPITPSPSPSISPIPSPLAQPTNIPPAENYLTDYKGPLPGTFGYFFKNIGEQAALITSFDPARRLELEMDYADERLQEAHALSKQKGKEKLYEETLKEYQTTMDNASDNIKSFKGSEEEKRDLAHSLESESARHNVVFEKGLLPAPTSGDTKIYTAALNATENVMDATSDVLGRPVLPQILENRLQDLKAQGIVLQEEVSDLTNAKSREEVREKIRNLVKVGGFPPADAKKLDEAQSLIAPSDFNQLVEVRKIEELQNLRAVQAEFAQTATLKEVKDSYEQRVSILYNTIDPALISIEDLAGREELIKTYKDIAAKAPKRPINAGQFGPDVIPGAPLPKPPTSSDALLGTCPIGALFKESQGCTWEDNGKRIDDYTQYKCDKPAQYWSFVSNACVPMDLESPGAQDSIPSCPIGYSWSWSVSNCQEFTGGGAIDLPIPQNINAALITAIIHLVRTSAFLTLIQKNLSPMMRNLNAKRKRCFGIGQKANAYLNRNRRIILQAKLPIYLYQNLHLFHPIIHSIS</sequence>
<accession>A0A0G1J023</accession>
<proteinExistence type="predicted"/>
<evidence type="ECO:0000259" key="2">
    <source>
        <dbReference type="Pfam" id="PF18915"/>
    </source>
</evidence>
<feature type="domain" description="DUF5667" evidence="2">
    <location>
        <begin position="96"/>
        <end position="187"/>
    </location>
</feature>
<evidence type="ECO:0000313" key="4">
    <source>
        <dbReference type="Proteomes" id="UP000034826"/>
    </source>
</evidence>
<protein>
    <recommendedName>
        <fullName evidence="2">DUF5667 domain-containing protein</fullName>
    </recommendedName>
</protein>
<feature type="coiled-coil region" evidence="1">
    <location>
        <begin position="122"/>
        <end position="175"/>
    </location>
</feature>
<evidence type="ECO:0000313" key="3">
    <source>
        <dbReference type="EMBL" id="KKT64678.1"/>
    </source>
</evidence>
<comment type="caution">
    <text evidence="3">The sequence shown here is derived from an EMBL/GenBank/DDBJ whole genome shotgun (WGS) entry which is preliminary data.</text>
</comment>
<feature type="domain" description="DUF5667" evidence="2">
    <location>
        <begin position="389"/>
        <end position="477"/>
    </location>
</feature>
<dbReference type="InterPro" id="IPR043725">
    <property type="entry name" value="DUF5667"/>
</dbReference>
<dbReference type="AlphaFoldDB" id="A0A0G1J023"/>
<keyword evidence="1" id="KW-0175">Coiled coil</keyword>
<reference evidence="3 4" key="1">
    <citation type="journal article" date="2015" name="Nature">
        <title>rRNA introns, odd ribosomes, and small enigmatic genomes across a large radiation of phyla.</title>
        <authorList>
            <person name="Brown C.T."/>
            <person name="Hug L.A."/>
            <person name="Thomas B.C."/>
            <person name="Sharon I."/>
            <person name="Castelle C.J."/>
            <person name="Singh A."/>
            <person name="Wilkins M.J."/>
            <person name="Williams K.H."/>
            <person name="Banfield J.F."/>
        </authorList>
    </citation>
    <scope>NUCLEOTIDE SEQUENCE [LARGE SCALE GENOMIC DNA]</scope>
</reference>
<dbReference type="Proteomes" id="UP000034826">
    <property type="component" value="Unassembled WGS sequence"/>
</dbReference>
<gene>
    <name evidence="3" type="ORF">UW60_C0053G0002</name>
</gene>
<organism evidence="3 4">
    <name type="scientific">Candidatus Woesebacteria bacterium GW2011_GWA2_44_33</name>
    <dbReference type="NCBI Taxonomy" id="1618564"/>
    <lineage>
        <taxon>Bacteria</taxon>
        <taxon>Candidatus Woeseibacteriota</taxon>
    </lineage>
</organism>
<dbReference type="Pfam" id="PF18915">
    <property type="entry name" value="DUF5667"/>
    <property type="match status" value="2"/>
</dbReference>